<sequence length="99" mass="11079">MAGMKQADMYKVLYEYWPIWGLAGILMMADRPELLPARMAVGTIGISGRDGVACRQGIYNWTGLGRSTDTDLCRHVNMPTLCYCYDGRALRQRTGLTIT</sequence>
<keyword evidence="1" id="KW-0472">Membrane</keyword>
<feature type="transmembrane region" description="Helical" evidence="1">
    <location>
        <begin position="12"/>
        <end position="29"/>
    </location>
</feature>
<protein>
    <submittedName>
        <fullName evidence="2">Uncharacterized protein</fullName>
    </submittedName>
</protein>
<name>W9NW54_FUSOX</name>
<proteinExistence type="predicted"/>
<reference evidence="2" key="1">
    <citation type="submission" date="2011-10" db="EMBL/GenBank/DDBJ databases">
        <title>The Genome Sequence of Fusarium oxysporum HDV247.</title>
        <authorList>
            <consortium name="The Broad Institute Genome Sequencing Platform"/>
            <person name="Ma L.-J."/>
            <person name="Gale L.R."/>
            <person name="Schwartz D.C."/>
            <person name="Zhou S."/>
            <person name="Corby-Kistler H."/>
            <person name="Young S.K."/>
            <person name="Zeng Q."/>
            <person name="Gargeya S."/>
            <person name="Fitzgerald M."/>
            <person name="Haas B."/>
            <person name="Abouelleil A."/>
            <person name="Alvarado L."/>
            <person name="Arachchi H.M."/>
            <person name="Berlin A."/>
            <person name="Brown A."/>
            <person name="Chapman S.B."/>
            <person name="Chen Z."/>
            <person name="Dunbar C."/>
            <person name="Freedman E."/>
            <person name="Gearin G."/>
            <person name="Goldberg J."/>
            <person name="Griggs A."/>
            <person name="Gujja S."/>
            <person name="Heiman D."/>
            <person name="Howarth C."/>
            <person name="Larson L."/>
            <person name="Lui A."/>
            <person name="MacDonald P.J.P."/>
            <person name="Montmayeur A."/>
            <person name="Murphy C."/>
            <person name="Neiman D."/>
            <person name="Pearson M."/>
            <person name="Priest M."/>
            <person name="Roberts A."/>
            <person name="Saif S."/>
            <person name="Shea T."/>
            <person name="Shenoy N."/>
            <person name="Sisk P."/>
            <person name="Stolte C."/>
            <person name="Sykes S."/>
            <person name="Wortman J."/>
            <person name="Nusbaum C."/>
            <person name="Birren B."/>
        </authorList>
    </citation>
    <scope>NUCLEOTIDE SEQUENCE [LARGE SCALE GENOMIC DNA]</scope>
    <source>
        <strain evidence="2">HDV247</strain>
    </source>
</reference>
<gene>
    <name evidence="2" type="ORF">FOVG_16752</name>
</gene>
<organism evidence="2">
    <name type="scientific">Fusarium oxysporum f. sp. pisi HDV247</name>
    <dbReference type="NCBI Taxonomy" id="1080344"/>
    <lineage>
        <taxon>Eukaryota</taxon>
        <taxon>Fungi</taxon>
        <taxon>Dikarya</taxon>
        <taxon>Ascomycota</taxon>
        <taxon>Pezizomycotina</taxon>
        <taxon>Sordariomycetes</taxon>
        <taxon>Hypocreomycetidae</taxon>
        <taxon>Hypocreales</taxon>
        <taxon>Nectriaceae</taxon>
        <taxon>Fusarium</taxon>
        <taxon>Fusarium oxysporum species complex</taxon>
    </lineage>
</organism>
<evidence type="ECO:0000313" key="2">
    <source>
        <dbReference type="EMBL" id="EXA31985.1"/>
    </source>
</evidence>
<keyword evidence="1" id="KW-0812">Transmembrane</keyword>
<dbReference type="EMBL" id="JH651003">
    <property type="protein sequence ID" value="EXA31985.1"/>
    <property type="molecule type" value="Genomic_DNA"/>
</dbReference>
<evidence type="ECO:0000256" key="1">
    <source>
        <dbReference type="SAM" id="Phobius"/>
    </source>
</evidence>
<reference evidence="2" key="2">
    <citation type="submission" date="2012-05" db="EMBL/GenBank/DDBJ databases">
        <title>Annotation of the Genome Sequence of Fusarium oxysporum HDV247.</title>
        <authorList>
            <consortium name="The Broad Institute Genomics Platform"/>
            <person name="Ma L.-J."/>
            <person name="Corby-Kistler H."/>
            <person name="Broz K."/>
            <person name="Gale L.R."/>
            <person name="Jonkers W."/>
            <person name="O'Donnell K."/>
            <person name="Ploetz R."/>
            <person name="Steinberg C."/>
            <person name="Schwartz D.C."/>
            <person name="VanEtten H."/>
            <person name="Zhou S."/>
            <person name="Young S.K."/>
            <person name="Zeng Q."/>
            <person name="Gargeya S."/>
            <person name="Fitzgerald M."/>
            <person name="Abouelleil A."/>
            <person name="Alvarado L."/>
            <person name="Chapman S.B."/>
            <person name="Gainer-Dewar J."/>
            <person name="Goldberg J."/>
            <person name="Griggs A."/>
            <person name="Gujja S."/>
            <person name="Hansen M."/>
            <person name="Howarth C."/>
            <person name="Imamovic A."/>
            <person name="Ireland A."/>
            <person name="Larimer J."/>
            <person name="McCowan C."/>
            <person name="Murphy C."/>
            <person name="Pearson M."/>
            <person name="Poon T.W."/>
            <person name="Priest M."/>
            <person name="Roberts A."/>
            <person name="Saif S."/>
            <person name="Shea T."/>
            <person name="Sykes S."/>
            <person name="Wortman J."/>
            <person name="Nusbaum C."/>
            <person name="Birren B."/>
        </authorList>
    </citation>
    <scope>NUCLEOTIDE SEQUENCE</scope>
    <source>
        <strain evidence="2">HDV247</strain>
    </source>
</reference>
<accession>W9NW54</accession>
<dbReference type="AlphaFoldDB" id="W9NW54"/>
<dbReference type="HOGENOM" id="CLU_2320465_0_0_1"/>
<keyword evidence="1" id="KW-1133">Transmembrane helix</keyword>
<dbReference type="Proteomes" id="UP000030751">
    <property type="component" value="Unassembled WGS sequence"/>
</dbReference>